<evidence type="ECO:0000256" key="9">
    <source>
        <dbReference type="SAM" id="Phobius"/>
    </source>
</evidence>
<evidence type="ECO:0000259" key="11">
    <source>
        <dbReference type="Pfam" id="PF07730"/>
    </source>
</evidence>
<evidence type="ECO:0000256" key="7">
    <source>
        <dbReference type="ARBA" id="ARBA00022840"/>
    </source>
</evidence>
<dbReference type="InterPro" id="IPR003594">
    <property type="entry name" value="HATPase_dom"/>
</dbReference>
<keyword evidence="9" id="KW-0812">Transmembrane</keyword>
<feature type="transmembrane region" description="Helical" evidence="9">
    <location>
        <begin position="108"/>
        <end position="125"/>
    </location>
</feature>
<dbReference type="EC" id="2.7.13.3" evidence="2"/>
<keyword evidence="13" id="KW-1185">Reference proteome</keyword>
<feature type="domain" description="Histidine kinase/HSP90-like ATPase" evidence="10">
    <location>
        <begin position="291"/>
        <end position="378"/>
    </location>
</feature>
<dbReference type="InterPro" id="IPR036890">
    <property type="entry name" value="HATPase_C_sf"/>
</dbReference>
<keyword evidence="7" id="KW-0067">ATP-binding</keyword>
<feature type="domain" description="Signal transduction histidine kinase subgroup 3 dimerisation and phosphoacceptor" evidence="11">
    <location>
        <begin position="182"/>
        <end position="247"/>
    </location>
</feature>
<organism evidence="12 13">
    <name type="scientific">Crossiella cryophila</name>
    <dbReference type="NCBI Taxonomy" id="43355"/>
    <lineage>
        <taxon>Bacteria</taxon>
        <taxon>Bacillati</taxon>
        <taxon>Actinomycetota</taxon>
        <taxon>Actinomycetes</taxon>
        <taxon>Pseudonocardiales</taxon>
        <taxon>Pseudonocardiaceae</taxon>
        <taxon>Crossiella</taxon>
    </lineage>
</organism>
<dbReference type="EMBL" id="JACHMH010000001">
    <property type="protein sequence ID" value="MBB4674028.1"/>
    <property type="molecule type" value="Genomic_DNA"/>
</dbReference>
<dbReference type="Pfam" id="PF07730">
    <property type="entry name" value="HisKA_3"/>
    <property type="match status" value="1"/>
</dbReference>
<dbReference type="Proteomes" id="UP000533598">
    <property type="component" value="Unassembled WGS sequence"/>
</dbReference>
<evidence type="ECO:0000256" key="5">
    <source>
        <dbReference type="ARBA" id="ARBA00022741"/>
    </source>
</evidence>
<evidence type="ECO:0000256" key="8">
    <source>
        <dbReference type="ARBA" id="ARBA00023012"/>
    </source>
</evidence>
<gene>
    <name evidence="12" type="ORF">HNR67_000146</name>
</gene>
<feature type="transmembrane region" description="Helical" evidence="9">
    <location>
        <begin position="75"/>
        <end position="101"/>
    </location>
</feature>
<dbReference type="PANTHER" id="PTHR24421:SF10">
    <property type="entry name" value="NITRATE_NITRITE SENSOR PROTEIN NARQ"/>
    <property type="match status" value="1"/>
</dbReference>
<keyword evidence="6 12" id="KW-0418">Kinase</keyword>
<comment type="catalytic activity">
    <reaction evidence="1">
        <text>ATP + protein L-histidine = ADP + protein N-phospho-L-histidine.</text>
        <dbReference type="EC" id="2.7.13.3"/>
    </reaction>
</comment>
<protein>
    <recommendedName>
        <fullName evidence="2">histidine kinase</fullName>
        <ecNumber evidence="2">2.7.13.3</ecNumber>
    </recommendedName>
</protein>
<dbReference type="GO" id="GO:0000155">
    <property type="term" value="F:phosphorelay sensor kinase activity"/>
    <property type="evidence" value="ECO:0007669"/>
    <property type="project" value="InterPro"/>
</dbReference>
<keyword evidence="5" id="KW-0547">Nucleotide-binding</keyword>
<sequence>MSTASARPRRPSLGDVWPALPFLAVGLIGTQAAGIYQPSARVPDVLAYLLIGLAAGALAARHWPAHALAANGAAVTAYLAMGYPFGPILLTVPAVVCLVSIRWPVRRALLAAAAYCGVLIVAFFVKNTRGGSIIGPVEQLVITMVWALVLATALVLGAAIRVRRAARADVLVEQARRAVADERLRMAQDLHDSIGHGLAVIAMQAGVALHVLERSPGEARAPMEAVRATSRESLENLRFALEALRSPGTAELRPAPGLADLPRLIDRLLAGGVQITLAGAAGELRQPVDAAAYRIVQEALTNVLRHALGATAHISLTRTADALLVEVTDSGGAGGGVPAGAGSGIRGMHAQAEALGGTLSAGPRAGGGFAVAARLPLDGEGA</sequence>
<dbReference type="PANTHER" id="PTHR24421">
    <property type="entry name" value="NITRATE/NITRITE SENSOR PROTEIN NARX-RELATED"/>
    <property type="match status" value="1"/>
</dbReference>
<evidence type="ECO:0000256" key="4">
    <source>
        <dbReference type="ARBA" id="ARBA00022679"/>
    </source>
</evidence>
<evidence type="ECO:0000313" key="13">
    <source>
        <dbReference type="Proteomes" id="UP000533598"/>
    </source>
</evidence>
<keyword evidence="4" id="KW-0808">Transferase</keyword>
<evidence type="ECO:0000256" key="3">
    <source>
        <dbReference type="ARBA" id="ARBA00022553"/>
    </source>
</evidence>
<dbReference type="GO" id="GO:0005524">
    <property type="term" value="F:ATP binding"/>
    <property type="evidence" value="ECO:0007669"/>
    <property type="project" value="UniProtKB-KW"/>
</dbReference>
<dbReference type="RefSeq" id="WP_185000073.1">
    <property type="nucleotide sequence ID" value="NZ_BAAAUI010000013.1"/>
</dbReference>
<evidence type="ECO:0000256" key="2">
    <source>
        <dbReference type="ARBA" id="ARBA00012438"/>
    </source>
</evidence>
<keyword evidence="3" id="KW-0597">Phosphoprotein</keyword>
<dbReference type="AlphaFoldDB" id="A0A7W7C6F0"/>
<evidence type="ECO:0000313" key="12">
    <source>
        <dbReference type="EMBL" id="MBB4674028.1"/>
    </source>
</evidence>
<dbReference type="InterPro" id="IPR011712">
    <property type="entry name" value="Sig_transdc_His_kin_sub3_dim/P"/>
</dbReference>
<dbReference type="SUPFAM" id="SSF55874">
    <property type="entry name" value="ATPase domain of HSP90 chaperone/DNA topoisomerase II/histidine kinase"/>
    <property type="match status" value="1"/>
</dbReference>
<dbReference type="Gene3D" id="1.20.5.1930">
    <property type="match status" value="1"/>
</dbReference>
<feature type="transmembrane region" description="Helical" evidence="9">
    <location>
        <begin position="45"/>
        <end position="63"/>
    </location>
</feature>
<comment type="caution">
    <text evidence="12">The sequence shown here is derived from an EMBL/GenBank/DDBJ whole genome shotgun (WGS) entry which is preliminary data.</text>
</comment>
<keyword evidence="9" id="KW-0472">Membrane</keyword>
<keyword evidence="8" id="KW-0902">Two-component regulatory system</keyword>
<evidence type="ECO:0000256" key="1">
    <source>
        <dbReference type="ARBA" id="ARBA00000085"/>
    </source>
</evidence>
<feature type="transmembrane region" description="Helical" evidence="9">
    <location>
        <begin position="140"/>
        <end position="160"/>
    </location>
</feature>
<dbReference type="Gene3D" id="3.30.565.10">
    <property type="entry name" value="Histidine kinase-like ATPase, C-terminal domain"/>
    <property type="match status" value="1"/>
</dbReference>
<evidence type="ECO:0000259" key="10">
    <source>
        <dbReference type="Pfam" id="PF02518"/>
    </source>
</evidence>
<evidence type="ECO:0000256" key="6">
    <source>
        <dbReference type="ARBA" id="ARBA00022777"/>
    </source>
</evidence>
<proteinExistence type="predicted"/>
<name>A0A7W7C6F0_9PSEU</name>
<dbReference type="Pfam" id="PF02518">
    <property type="entry name" value="HATPase_c"/>
    <property type="match status" value="1"/>
</dbReference>
<reference evidence="12 13" key="1">
    <citation type="submission" date="2020-08" db="EMBL/GenBank/DDBJ databases">
        <title>Sequencing the genomes of 1000 actinobacteria strains.</title>
        <authorList>
            <person name="Klenk H.-P."/>
        </authorList>
    </citation>
    <scope>NUCLEOTIDE SEQUENCE [LARGE SCALE GENOMIC DNA]</scope>
    <source>
        <strain evidence="12 13">DSM 44230</strain>
    </source>
</reference>
<dbReference type="GO" id="GO:0016020">
    <property type="term" value="C:membrane"/>
    <property type="evidence" value="ECO:0007669"/>
    <property type="project" value="InterPro"/>
</dbReference>
<dbReference type="InterPro" id="IPR050482">
    <property type="entry name" value="Sensor_HK_TwoCompSys"/>
</dbReference>
<accession>A0A7W7C6F0</accession>
<dbReference type="CDD" id="cd16917">
    <property type="entry name" value="HATPase_UhpB-NarQ-NarX-like"/>
    <property type="match status" value="1"/>
</dbReference>
<keyword evidence="9" id="KW-1133">Transmembrane helix</keyword>
<dbReference type="GO" id="GO:0046983">
    <property type="term" value="F:protein dimerization activity"/>
    <property type="evidence" value="ECO:0007669"/>
    <property type="project" value="InterPro"/>
</dbReference>